<keyword evidence="2" id="KW-0812">Transmembrane</keyword>
<comment type="caution">
    <text evidence="3">The sequence shown here is derived from an EMBL/GenBank/DDBJ whole genome shotgun (WGS) entry which is preliminary data.</text>
</comment>
<feature type="transmembrane region" description="Helical" evidence="2">
    <location>
        <begin position="346"/>
        <end position="374"/>
    </location>
</feature>
<feature type="transmembrane region" description="Helical" evidence="2">
    <location>
        <begin position="94"/>
        <end position="113"/>
    </location>
</feature>
<accession>A0A4Q1KIN5</accession>
<dbReference type="InterPro" id="IPR022134">
    <property type="entry name" value="DUF3667"/>
</dbReference>
<keyword evidence="4" id="KW-1185">Reference proteome</keyword>
<dbReference type="AlphaFoldDB" id="A0A4Q1KIN5"/>
<gene>
    <name evidence="3" type="ORF">EQG68_12430</name>
</gene>
<evidence type="ECO:0000256" key="2">
    <source>
        <dbReference type="SAM" id="Phobius"/>
    </source>
</evidence>
<evidence type="ECO:0000313" key="3">
    <source>
        <dbReference type="EMBL" id="RXR29671.1"/>
    </source>
</evidence>
<sequence length="375" mass="43974">MSESTREIKNYRGLKCLNCNHPLDISDKYCPNCGQKNSTKRLSLKDFVDEFLANFYAYDSKVKNTTIKLFTKPGKAAKEFIEGKRQTYANPFRFYLSVSLIYFIFSGLVTKFSDESIVDLDQTIIKNSEEKKPEKDSIKTNNNQLDLNDPKSPVQINLGNNDNSEIKKDTLKKQKLYTEKQIADLGFIKRTSLKTQTYAHFFDHSKTTNPSKILDTLQHEKTKWNLYLLKKTYQLKKLNEEDTSGRKGFNKFFEYLSDKIPFILFISLPFITVIFAIIYYRKKLSYAEHMVFVFSFMTFMFLLIFVEEIIGLLTGLDLSWIFLIITPIYFYKALRNFYQQSRWKTILKFVILNFLLPTTASFVALLVLLIGFLMY</sequence>
<keyword evidence="2" id="KW-1133">Transmembrane helix</keyword>
<organism evidence="3 4">
    <name type="scientific">Flavobacterium piscinae</name>
    <dbReference type="NCBI Taxonomy" id="2506424"/>
    <lineage>
        <taxon>Bacteria</taxon>
        <taxon>Pseudomonadati</taxon>
        <taxon>Bacteroidota</taxon>
        <taxon>Flavobacteriia</taxon>
        <taxon>Flavobacteriales</taxon>
        <taxon>Flavobacteriaceae</taxon>
        <taxon>Flavobacterium</taxon>
    </lineage>
</organism>
<feature type="region of interest" description="Disordered" evidence="1">
    <location>
        <begin position="129"/>
        <end position="160"/>
    </location>
</feature>
<feature type="transmembrane region" description="Helical" evidence="2">
    <location>
        <begin position="318"/>
        <end position="334"/>
    </location>
</feature>
<feature type="transmembrane region" description="Helical" evidence="2">
    <location>
        <begin position="292"/>
        <end position="312"/>
    </location>
</feature>
<dbReference type="Proteomes" id="UP000289734">
    <property type="component" value="Unassembled WGS sequence"/>
</dbReference>
<feature type="transmembrane region" description="Helical" evidence="2">
    <location>
        <begin position="260"/>
        <end position="280"/>
    </location>
</feature>
<dbReference type="RefSeq" id="WP_129465212.1">
    <property type="nucleotide sequence ID" value="NZ_SBKQ01000013.1"/>
</dbReference>
<evidence type="ECO:0000256" key="1">
    <source>
        <dbReference type="SAM" id="MobiDB-lite"/>
    </source>
</evidence>
<name>A0A4Q1KIN5_9FLAO</name>
<dbReference type="EMBL" id="SBKQ01000013">
    <property type="protein sequence ID" value="RXR29671.1"/>
    <property type="molecule type" value="Genomic_DNA"/>
</dbReference>
<dbReference type="OrthoDB" id="675873at2"/>
<reference evidence="4" key="1">
    <citation type="submission" date="2019-01" db="EMBL/GenBank/DDBJ databases">
        <title>Cytophagaceae bacterium strain CAR-16.</title>
        <authorList>
            <person name="Chen W.-M."/>
        </authorList>
    </citation>
    <scope>NUCLEOTIDE SEQUENCE [LARGE SCALE GENOMIC DNA]</scope>
    <source>
        <strain evidence="4">ICH-30</strain>
    </source>
</reference>
<feature type="compositionally biased region" description="Basic and acidic residues" evidence="1">
    <location>
        <begin position="129"/>
        <end position="138"/>
    </location>
</feature>
<keyword evidence="2" id="KW-0472">Membrane</keyword>
<dbReference type="Pfam" id="PF12412">
    <property type="entry name" value="DUF3667"/>
    <property type="match status" value="1"/>
</dbReference>
<proteinExistence type="predicted"/>
<protein>
    <submittedName>
        <fullName evidence="3">DUF3667 domain-containing protein</fullName>
    </submittedName>
</protein>
<evidence type="ECO:0000313" key="4">
    <source>
        <dbReference type="Proteomes" id="UP000289734"/>
    </source>
</evidence>